<dbReference type="EMBL" id="JAHUTI010092874">
    <property type="protein sequence ID" value="MED6262498.1"/>
    <property type="molecule type" value="Genomic_DNA"/>
</dbReference>
<protein>
    <recommendedName>
        <fullName evidence="4">PDZ domain-containing protein</fullName>
    </recommendedName>
</protein>
<feature type="compositionally biased region" description="Polar residues" evidence="1">
    <location>
        <begin position="53"/>
        <end position="67"/>
    </location>
</feature>
<sequence>MFWKNTAWSWEDAADDEDDDGGFLLAADLRRTPDSAPDPDLIHTSTLTRTKQSVSTITTNVSTQHSMGSSGLGSLDSDDANYSSYVTSQHLAINIIRGKDGFGFTICSDCPVRVQAVDPGKIAMNRLTHT</sequence>
<dbReference type="SUPFAM" id="SSF50156">
    <property type="entry name" value="PDZ domain-like"/>
    <property type="match status" value="1"/>
</dbReference>
<organism evidence="2 3">
    <name type="scientific">Ataeniobius toweri</name>
    <dbReference type="NCBI Taxonomy" id="208326"/>
    <lineage>
        <taxon>Eukaryota</taxon>
        <taxon>Metazoa</taxon>
        <taxon>Chordata</taxon>
        <taxon>Craniata</taxon>
        <taxon>Vertebrata</taxon>
        <taxon>Euteleostomi</taxon>
        <taxon>Actinopterygii</taxon>
        <taxon>Neopterygii</taxon>
        <taxon>Teleostei</taxon>
        <taxon>Neoteleostei</taxon>
        <taxon>Acanthomorphata</taxon>
        <taxon>Ovalentaria</taxon>
        <taxon>Atherinomorphae</taxon>
        <taxon>Cyprinodontiformes</taxon>
        <taxon>Goodeidae</taxon>
        <taxon>Ataeniobius</taxon>
    </lineage>
</organism>
<evidence type="ECO:0008006" key="4">
    <source>
        <dbReference type="Google" id="ProtNLM"/>
    </source>
</evidence>
<dbReference type="Proteomes" id="UP001345963">
    <property type="component" value="Unassembled WGS sequence"/>
</dbReference>
<gene>
    <name evidence="2" type="ORF">ATANTOWER_020547</name>
</gene>
<evidence type="ECO:0000313" key="2">
    <source>
        <dbReference type="EMBL" id="MED6262498.1"/>
    </source>
</evidence>
<accession>A0ABU7CLN1</accession>
<dbReference type="Gene3D" id="2.30.42.10">
    <property type="match status" value="1"/>
</dbReference>
<evidence type="ECO:0000313" key="3">
    <source>
        <dbReference type="Proteomes" id="UP001345963"/>
    </source>
</evidence>
<reference evidence="2 3" key="1">
    <citation type="submission" date="2021-07" db="EMBL/GenBank/DDBJ databases">
        <authorList>
            <person name="Palmer J.M."/>
        </authorList>
    </citation>
    <scope>NUCLEOTIDE SEQUENCE [LARGE SCALE GENOMIC DNA]</scope>
    <source>
        <strain evidence="2 3">AT_MEX2019</strain>
        <tissue evidence="2">Muscle</tissue>
    </source>
</reference>
<evidence type="ECO:0000256" key="1">
    <source>
        <dbReference type="SAM" id="MobiDB-lite"/>
    </source>
</evidence>
<feature type="non-terminal residue" evidence="2">
    <location>
        <position position="130"/>
    </location>
</feature>
<keyword evidence="3" id="KW-1185">Reference proteome</keyword>
<name>A0ABU7CLN1_9TELE</name>
<dbReference type="InterPro" id="IPR036034">
    <property type="entry name" value="PDZ_sf"/>
</dbReference>
<feature type="region of interest" description="Disordered" evidence="1">
    <location>
        <begin position="53"/>
        <end position="72"/>
    </location>
</feature>
<proteinExistence type="predicted"/>
<comment type="caution">
    <text evidence="2">The sequence shown here is derived from an EMBL/GenBank/DDBJ whole genome shotgun (WGS) entry which is preliminary data.</text>
</comment>